<dbReference type="AlphaFoldDB" id="A0A0F9D488"/>
<dbReference type="EMBL" id="LAZR01030515">
    <property type="protein sequence ID" value="KKL56379.1"/>
    <property type="molecule type" value="Genomic_DNA"/>
</dbReference>
<keyword evidence="1" id="KW-1133">Transmembrane helix</keyword>
<organism evidence="2">
    <name type="scientific">marine sediment metagenome</name>
    <dbReference type="NCBI Taxonomy" id="412755"/>
    <lineage>
        <taxon>unclassified sequences</taxon>
        <taxon>metagenomes</taxon>
        <taxon>ecological metagenomes</taxon>
    </lineage>
</organism>
<name>A0A0F9D488_9ZZZZ</name>
<keyword evidence="1" id="KW-0812">Transmembrane</keyword>
<accession>A0A0F9D488</accession>
<sequence length="202" mass="21092">MKTHSSYHLPSLVPIIVAGNIFYFLRRYGIAMLAAAAFLVAIPLYAEAGSNIKQKDTGGTVWEDADGDQVPVGDSGLTIFLEDVSTASTAWVVTNKSGNIVRIYSTLHAEIKTADAVLDFGYAISPQSGEYQAISSAGTTNDPQGGIITISFADGVTGTVDSVSFTVGTDPKLAVTQGTALWVHTDGGSTTNADATITIIIE</sequence>
<feature type="transmembrane region" description="Helical" evidence="1">
    <location>
        <begin position="30"/>
        <end position="46"/>
    </location>
</feature>
<comment type="caution">
    <text evidence="2">The sequence shown here is derived from an EMBL/GenBank/DDBJ whole genome shotgun (WGS) entry which is preliminary data.</text>
</comment>
<protein>
    <submittedName>
        <fullName evidence="2">Uncharacterized protein</fullName>
    </submittedName>
</protein>
<keyword evidence="1" id="KW-0472">Membrane</keyword>
<feature type="transmembrane region" description="Helical" evidence="1">
    <location>
        <begin position="7"/>
        <end position="24"/>
    </location>
</feature>
<gene>
    <name evidence="2" type="ORF">LCGC14_2246000</name>
</gene>
<evidence type="ECO:0000256" key="1">
    <source>
        <dbReference type="SAM" id="Phobius"/>
    </source>
</evidence>
<proteinExistence type="predicted"/>
<reference evidence="2" key="1">
    <citation type="journal article" date="2015" name="Nature">
        <title>Complex archaea that bridge the gap between prokaryotes and eukaryotes.</title>
        <authorList>
            <person name="Spang A."/>
            <person name="Saw J.H."/>
            <person name="Jorgensen S.L."/>
            <person name="Zaremba-Niedzwiedzka K."/>
            <person name="Martijn J."/>
            <person name="Lind A.E."/>
            <person name="van Eijk R."/>
            <person name="Schleper C."/>
            <person name="Guy L."/>
            <person name="Ettema T.J."/>
        </authorList>
    </citation>
    <scope>NUCLEOTIDE SEQUENCE</scope>
</reference>
<evidence type="ECO:0000313" key="2">
    <source>
        <dbReference type="EMBL" id="KKL56379.1"/>
    </source>
</evidence>